<keyword evidence="10" id="KW-1185">Reference proteome</keyword>
<reference evidence="9 10" key="1">
    <citation type="submission" date="2016-11" db="EMBL/GenBank/DDBJ databases">
        <title>Study of marine rhodopsin-containing bacteria.</title>
        <authorList>
            <person name="Yoshizawa S."/>
            <person name="Kumagai Y."/>
            <person name="Kogure K."/>
        </authorList>
    </citation>
    <scope>NUCLEOTIDE SEQUENCE [LARGE SCALE GENOMIC DNA]</scope>
    <source>
        <strain evidence="9 10">SAORIC-28</strain>
    </source>
</reference>
<dbReference type="GO" id="GO:0019557">
    <property type="term" value="P:L-histidine catabolic process to glutamate and formate"/>
    <property type="evidence" value="ECO:0007669"/>
    <property type="project" value="UniProtKB-UniPathway"/>
</dbReference>
<dbReference type="InterPro" id="IPR006680">
    <property type="entry name" value="Amidohydro-rel"/>
</dbReference>
<comment type="pathway">
    <text evidence="7">Amino-acid degradation; L-histidine degradation into L-glutamate; N-formimidoyl-L-glutamate from L-histidine: step 3/3.</text>
</comment>
<dbReference type="EC" id="3.5.2.7" evidence="1 7"/>
<feature type="binding site" evidence="7">
    <location>
        <position position="239"/>
    </location>
    <ligand>
        <name>Fe(3+)</name>
        <dbReference type="ChEBI" id="CHEBI:29034"/>
    </ligand>
</feature>
<dbReference type="FunFam" id="3.20.20.140:FF:000007">
    <property type="entry name" value="Imidazolonepropionase"/>
    <property type="match status" value="1"/>
</dbReference>
<dbReference type="Pfam" id="PF01979">
    <property type="entry name" value="Amidohydro_1"/>
    <property type="match status" value="1"/>
</dbReference>
<comment type="caution">
    <text evidence="9">The sequence shown here is derived from an EMBL/GenBank/DDBJ whole genome shotgun (WGS) entry which is preliminary data.</text>
</comment>
<keyword evidence="4 7" id="KW-0369">Histidine metabolism</keyword>
<evidence type="ECO:0000256" key="3">
    <source>
        <dbReference type="ARBA" id="ARBA00022801"/>
    </source>
</evidence>
<feature type="binding site" evidence="7">
    <location>
        <position position="174"/>
    </location>
    <ligand>
        <name>4-imidazolone-5-propanoate</name>
        <dbReference type="ChEBI" id="CHEBI:77893"/>
    </ligand>
</feature>
<feature type="binding site" evidence="7">
    <location>
        <position position="141"/>
    </location>
    <ligand>
        <name>4-imidazolone-5-propanoate</name>
        <dbReference type="ChEBI" id="CHEBI:77893"/>
    </ligand>
</feature>
<feature type="binding site" evidence="7">
    <location>
        <position position="69"/>
    </location>
    <ligand>
        <name>Zn(2+)</name>
        <dbReference type="ChEBI" id="CHEBI:29105"/>
    </ligand>
</feature>
<name>A0A271IW22_9BACT</name>
<dbReference type="PANTHER" id="PTHR42752">
    <property type="entry name" value="IMIDAZOLONEPROPIONASE"/>
    <property type="match status" value="1"/>
</dbReference>
<feature type="binding site" evidence="7">
    <location>
        <position position="315"/>
    </location>
    <ligand>
        <name>N-formimidoyl-L-glutamate</name>
        <dbReference type="ChEBI" id="CHEBI:58928"/>
    </ligand>
</feature>
<dbReference type="NCBIfam" id="TIGR01224">
    <property type="entry name" value="hutI"/>
    <property type="match status" value="1"/>
</dbReference>
<dbReference type="RefSeq" id="WP_179299431.1">
    <property type="nucleotide sequence ID" value="NZ_MQWD01000001.1"/>
</dbReference>
<comment type="subcellular location">
    <subcellularLocation>
        <location evidence="7">Cytoplasm</location>
    </subcellularLocation>
</comment>
<dbReference type="Gene3D" id="2.30.40.10">
    <property type="entry name" value="Urease, subunit C, domain 1"/>
    <property type="match status" value="1"/>
</dbReference>
<comment type="catalytic activity">
    <reaction evidence="7">
        <text>4-imidazolone-5-propanoate + H2O = N-formimidoyl-L-glutamate</text>
        <dbReference type="Rhea" id="RHEA:23660"/>
        <dbReference type="ChEBI" id="CHEBI:15377"/>
        <dbReference type="ChEBI" id="CHEBI:58928"/>
        <dbReference type="ChEBI" id="CHEBI:77893"/>
        <dbReference type="EC" id="3.5.2.7"/>
    </reaction>
</comment>
<evidence type="ECO:0000259" key="8">
    <source>
        <dbReference type="Pfam" id="PF01979"/>
    </source>
</evidence>
<evidence type="ECO:0000256" key="4">
    <source>
        <dbReference type="ARBA" id="ARBA00022808"/>
    </source>
</evidence>
<dbReference type="GO" id="GO:0050480">
    <property type="term" value="F:imidazolonepropionase activity"/>
    <property type="evidence" value="ECO:0007669"/>
    <property type="project" value="UniProtKB-UniRule"/>
</dbReference>
<feature type="binding site" evidence="7">
    <location>
        <position position="71"/>
    </location>
    <ligand>
        <name>Zn(2+)</name>
        <dbReference type="ChEBI" id="CHEBI:29105"/>
    </ligand>
</feature>
<dbReference type="InterPro" id="IPR005920">
    <property type="entry name" value="HutI"/>
</dbReference>
<comment type="function">
    <text evidence="7">Catalyzes the hydrolytic cleavage of the carbon-nitrogen bond in imidazolone-5-propanoate to yield N-formimidoyl-L-glutamate. It is the third step in the universal histidine degradation pathway.</text>
</comment>
<feature type="binding site" evidence="7">
    <location>
        <position position="242"/>
    </location>
    <ligand>
        <name>4-imidazolone-5-propanoate</name>
        <dbReference type="ChEBI" id="CHEBI:77893"/>
    </ligand>
</feature>
<dbReference type="InterPro" id="IPR011059">
    <property type="entry name" value="Metal-dep_hydrolase_composite"/>
</dbReference>
<feature type="binding site" evidence="7">
    <location>
        <position position="313"/>
    </location>
    <ligand>
        <name>Zn(2+)</name>
        <dbReference type="ChEBI" id="CHEBI:29105"/>
    </ligand>
</feature>
<evidence type="ECO:0000313" key="10">
    <source>
        <dbReference type="Proteomes" id="UP000216339"/>
    </source>
</evidence>
<keyword evidence="7" id="KW-0963">Cytoplasm</keyword>
<proteinExistence type="inferred from homology"/>
<keyword evidence="2 7" id="KW-0479">Metal-binding</keyword>
<dbReference type="GO" id="GO:0019556">
    <property type="term" value="P:L-histidine catabolic process to glutamate and formamide"/>
    <property type="evidence" value="ECO:0007669"/>
    <property type="project" value="UniProtKB-UniRule"/>
</dbReference>
<evidence type="ECO:0000313" key="9">
    <source>
        <dbReference type="EMBL" id="PAP75317.1"/>
    </source>
</evidence>
<accession>A0A271IW22</accession>
<feature type="binding site" evidence="7">
    <location>
        <position position="71"/>
    </location>
    <ligand>
        <name>Fe(3+)</name>
        <dbReference type="ChEBI" id="CHEBI:29034"/>
    </ligand>
</feature>
<keyword evidence="5 7" id="KW-0862">Zinc</keyword>
<comment type="cofactor">
    <cofactor evidence="7">
        <name>Zn(2+)</name>
        <dbReference type="ChEBI" id="CHEBI:29105"/>
    </cofactor>
    <cofactor evidence="7">
        <name>Fe(3+)</name>
        <dbReference type="ChEBI" id="CHEBI:29034"/>
    </cofactor>
    <text evidence="7">Binds 1 zinc or iron ion per subunit.</text>
</comment>
<feature type="binding site" evidence="7">
    <location>
        <position position="317"/>
    </location>
    <ligand>
        <name>N-formimidoyl-L-glutamate</name>
        <dbReference type="ChEBI" id="CHEBI:58928"/>
    </ligand>
</feature>
<dbReference type="Gene3D" id="3.20.20.140">
    <property type="entry name" value="Metal-dependent hydrolases"/>
    <property type="match status" value="1"/>
</dbReference>
<dbReference type="GO" id="GO:0008270">
    <property type="term" value="F:zinc ion binding"/>
    <property type="evidence" value="ECO:0007669"/>
    <property type="project" value="UniProtKB-UniRule"/>
</dbReference>
<dbReference type="Proteomes" id="UP000216339">
    <property type="component" value="Unassembled WGS sequence"/>
</dbReference>
<evidence type="ECO:0000256" key="5">
    <source>
        <dbReference type="ARBA" id="ARBA00022833"/>
    </source>
</evidence>
<comment type="similarity">
    <text evidence="7">Belongs to the metallo-dependent hydrolases superfamily. HutI family.</text>
</comment>
<dbReference type="AlphaFoldDB" id="A0A271IW22"/>
<keyword evidence="6 7" id="KW-0408">Iron</keyword>
<dbReference type="HAMAP" id="MF_00372">
    <property type="entry name" value="HutI"/>
    <property type="match status" value="1"/>
</dbReference>
<evidence type="ECO:0000256" key="7">
    <source>
        <dbReference type="HAMAP-Rule" id="MF_00372"/>
    </source>
</evidence>
<dbReference type="InterPro" id="IPR032466">
    <property type="entry name" value="Metal_Hydrolase"/>
</dbReference>
<evidence type="ECO:0000256" key="6">
    <source>
        <dbReference type="ARBA" id="ARBA00023004"/>
    </source>
</evidence>
<feature type="binding site" evidence="7">
    <location>
        <position position="69"/>
    </location>
    <ligand>
        <name>Fe(3+)</name>
        <dbReference type="ChEBI" id="CHEBI:29034"/>
    </ligand>
</feature>
<evidence type="ECO:0000256" key="2">
    <source>
        <dbReference type="ARBA" id="ARBA00022723"/>
    </source>
</evidence>
<dbReference type="GO" id="GO:0005506">
    <property type="term" value="F:iron ion binding"/>
    <property type="evidence" value="ECO:0007669"/>
    <property type="project" value="UniProtKB-UniRule"/>
</dbReference>
<protein>
    <recommendedName>
        <fullName evidence="1 7">Imidazolonepropionase</fullName>
        <ecNumber evidence="1 7">3.5.2.7</ecNumber>
    </recommendedName>
    <alternativeName>
        <fullName evidence="7">Imidazolone-5-propionate hydrolase</fullName>
    </alternativeName>
</protein>
<feature type="binding site" evidence="7">
    <location>
        <position position="318"/>
    </location>
    <ligand>
        <name>4-imidazolone-5-propanoate</name>
        <dbReference type="ChEBI" id="CHEBI:77893"/>
    </ligand>
</feature>
<evidence type="ECO:0000256" key="1">
    <source>
        <dbReference type="ARBA" id="ARBA00012864"/>
    </source>
</evidence>
<dbReference type="UniPathway" id="UPA00379">
    <property type="reaction ID" value="UER00551"/>
</dbReference>
<feature type="binding site" evidence="7">
    <location>
        <position position="313"/>
    </location>
    <ligand>
        <name>Fe(3+)</name>
        <dbReference type="ChEBI" id="CHEBI:29034"/>
    </ligand>
</feature>
<organism evidence="9 10">
    <name type="scientific">Rubrivirga marina</name>
    <dbReference type="NCBI Taxonomy" id="1196024"/>
    <lineage>
        <taxon>Bacteria</taxon>
        <taxon>Pseudomonadati</taxon>
        <taxon>Rhodothermota</taxon>
        <taxon>Rhodothermia</taxon>
        <taxon>Rhodothermales</taxon>
        <taxon>Rubricoccaceae</taxon>
        <taxon>Rubrivirga</taxon>
    </lineage>
</organism>
<sequence>MTVLTDIGQLATCPSASTDAGLVDDAALVWDAGRIVWAGPASDLPDDYAEAERQSAGGRLVVPGLVDCHTHLAHAGDRADEFVERLKGTSYLEIARRGGGIQKSVRSTRAASDDELAESARARLGAMLRQGVTTVEAKTGYGLTLDDELRVLRLYRQLDAAGPQRIVSTLLAAHIVPPEYADDRDAYVRLICEEIIPAVAAERLAAFVDVFVEDSAFTADEARAVFEAGAEHGLGAKLHADQLTDTGGAALAAEVGAASADHLECVSDEGVRRLAEAGVVAVSLPIATLVLGQEPLPARRLLDAGAHVAVATDFNPGSAPSSSLGLALWLACTRQQMTPEEALRGATAEAARALRLDDGTGSLVPGAPADLAVFDAPSLATWLAGWRAEPAVRTVVGGETVWAWMPK</sequence>
<dbReference type="PANTHER" id="PTHR42752:SF1">
    <property type="entry name" value="IMIDAZOLONEPROPIONASE-RELATED"/>
    <property type="match status" value="1"/>
</dbReference>
<dbReference type="GO" id="GO:0005737">
    <property type="term" value="C:cytoplasm"/>
    <property type="evidence" value="ECO:0007669"/>
    <property type="project" value="UniProtKB-SubCell"/>
</dbReference>
<feature type="binding site" evidence="7">
    <location>
        <position position="239"/>
    </location>
    <ligand>
        <name>Zn(2+)</name>
        <dbReference type="ChEBI" id="CHEBI:29105"/>
    </ligand>
</feature>
<dbReference type="EMBL" id="MQWD01000001">
    <property type="protein sequence ID" value="PAP75317.1"/>
    <property type="molecule type" value="Genomic_DNA"/>
</dbReference>
<feature type="binding site" evidence="7">
    <location>
        <position position="141"/>
    </location>
    <ligand>
        <name>N-formimidoyl-L-glutamate</name>
        <dbReference type="ChEBI" id="CHEBI:58928"/>
    </ligand>
</feature>
<feature type="domain" description="Amidohydrolase-related" evidence="8">
    <location>
        <begin position="60"/>
        <end position="401"/>
    </location>
</feature>
<dbReference type="SUPFAM" id="SSF51338">
    <property type="entry name" value="Composite domain of metallo-dependent hydrolases"/>
    <property type="match status" value="1"/>
</dbReference>
<feature type="binding site" evidence="7">
    <location>
        <position position="78"/>
    </location>
    <ligand>
        <name>4-imidazolone-5-propanoate</name>
        <dbReference type="ChEBI" id="CHEBI:77893"/>
    </ligand>
</feature>
<keyword evidence="3 7" id="KW-0378">Hydrolase</keyword>
<dbReference type="SUPFAM" id="SSF51556">
    <property type="entry name" value="Metallo-dependent hydrolases"/>
    <property type="match status" value="1"/>
</dbReference>
<gene>
    <name evidence="7" type="primary">hutI</name>
    <name evidence="9" type="ORF">BSZ37_02090</name>
</gene>